<feature type="region of interest" description="Disordered" evidence="1">
    <location>
        <begin position="1234"/>
        <end position="1262"/>
    </location>
</feature>
<evidence type="ECO:0000259" key="2">
    <source>
        <dbReference type="PROSITE" id="PS50057"/>
    </source>
</evidence>
<dbReference type="FunFam" id="2.30.29.30:FF:000066">
    <property type="entry name" value="FERM and PDZ domain-containing protein 4"/>
    <property type="match status" value="1"/>
</dbReference>
<dbReference type="SMART" id="SM00295">
    <property type="entry name" value="B41"/>
    <property type="match status" value="1"/>
</dbReference>
<dbReference type="InterPro" id="IPR029071">
    <property type="entry name" value="Ubiquitin-like_domsf"/>
</dbReference>
<dbReference type="PANTHER" id="PTHR46221:SF2">
    <property type="entry name" value="FERM AND PDZ DOMAIN-CONTAINING PROTEIN 1"/>
    <property type="match status" value="1"/>
</dbReference>
<dbReference type="GO" id="GO:0005938">
    <property type="term" value="C:cell cortex"/>
    <property type="evidence" value="ECO:0007669"/>
    <property type="project" value="TreeGrafter"/>
</dbReference>
<feature type="region of interest" description="Disordered" evidence="1">
    <location>
        <begin position="896"/>
        <end position="929"/>
    </location>
</feature>
<feature type="compositionally biased region" description="Polar residues" evidence="1">
    <location>
        <begin position="1093"/>
        <end position="1111"/>
    </location>
</feature>
<dbReference type="Gene3D" id="1.20.80.10">
    <property type="match status" value="1"/>
</dbReference>
<feature type="compositionally biased region" description="Basic and acidic residues" evidence="1">
    <location>
        <begin position="511"/>
        <end position="524"/>
    </location>
</feature>
<feature type="domain" description="PDZ" evidence="3">
    <location>
        <begin position="57"/>
        <end position="135"/>
    </location>
</feature>
<evidence type="ECO:0000313" key="4">
    <source>
        <dbReference type="Ensembl" id="ENSOSUP00000021415.1"/>
    </source>
</evidence>
<dbReference type="InterPro" id="IPR011993">
    <property type="entry name" value="PH-like_dom_sf"/>
</dbReference>
<name>A0A8C8BKL8_9STRI</name>
<dbReference type="SUPFAM" id="SSF54236">
    <property type="entry name" value="Ubiquitin-like"/>
    <property type="match status" value="1"/>
</dbReference>
<feature type="compositionally biased region" description="Polar residues" evidence="1">
    <location>
        <begin position="39"/>
        <end position="50"/>
    </location>
</feature>
<dbReference type="InterPro" id="IPR035963">
    <property type="entry name" value="FERM_2"/>
</dbReference>
<dbReference type="CDD" id="cd21942">
    <property type="entry name" value="LGNbd_FRMPD1"/>
    <property type="match status" value="1"/>
</dbReference>
<dbReference type="CDD" id="cd14473">
    <property type="entry name" value="FERM_B-lobe"/>
    <property type="match status" value="1"/>
</dbReference>
<dbReference type="PROSITE" id="PS50057">
    <property type="entry name" value="FERM_3"/>
    <property type="match status" value="1"/>
</dbReference>
<feature type="region of interest" description="Disordered" evidence="1">
    <location>
        <begin position="563"/>
        <end position="616"/>
    </location>
</feature>
<dbReference type="InterPro" id="IPR001478">
    <property type="entry name" value="PDZ"/>
</dbReference>
<feature type="compositionally biased region" description="Low complexity" evidence="1">
    <location>
        <begin position="1252"/>
        <end position="1262"/>
    </location>
</feature>
<dbReference type="Pfam" id="PF21989">
    <property type="entry name" value="RA_2"/>
    <property type="match status" value="1"/>
</dbReference>
<feature type="compositionally biased region" description="Polar residues" evidence="1">
    <location>
        <begin position="900"/>
        <end position="913"/>
    </location>
</feature>
<dbReference type="InterPro" id="IPR014352">
    <property type="entry name" value="FERM/acyl-CoA-bd_prot_sf"/>
</dbReference>
<reference evidence="4" key="2">
    <citation type="submission" date="2025-09" db="UniProtKB">
        <authorList>
            <consortium name="Ensembl"/>
        </authorList>
    </citation>
    <scope>IDENTIFICATION</scope>
</reference>
<keyword evidence="5" id="KW-1185">Reference proteome</keyword>
<dbReference type="InterPro" id="IPR036034">
    <property type="entry name" value="PDZ_sf"/>
</dbReference>
<dbReference type="GO" id="GO:0005886">
    <property type="term" value="C:plasma membrane"/>
    <property type="evidence" value="ECO:0007669"/>
    <property type="project" value="TreeGrafter"/>
</dbReference>
<dbReference type="InterPro" id="IPR019749">
    <property type="entry name" value="Band_41_domain"/>
</dbReference>
<dbReference type="CDD" id="cd17168">
    <property type="entry name" value="FERM_F1_FRMPD1"/>
    <property type="match status" value="1"/>
</dbReference>
<dbReference type="Gene3D" id="3.10.20.90">
    <property type="entry name" value="Phosphatidylinositol 3-kinase Catalytic Subunit, Chain A, domain 1"/>
    <property type="match status" value="1"/>
</dbReference>
<feature type="region of interest" description="Disordered" evidence="1">
    <location>
        <begin position="511"/>
        <end position="533"/>
    </location>
</feature>
<dbReference type="PANTHER" id="PTHR46221">
    <property type="entry name" value="FERM AND PDZ DOMAIN-CONTAINING PROTEIN FAMILY MEMBER"/>
    <property type="match status" value="1"/>
</dbReference>
<dbReference type="Gene3D" id="2.30.42.10">
    <property type="match status" value="1"/>
</dbReference>
<dbReference type="SMART" id="SM00228">
    <property type="entry name" value="PDZ"/>
    <property type="match status" value="1"/>
</dbReference>
<dbReference type="FunFam" id="1.20.80.10:FF:000009">
    <property type="entry name" value="FERM and PDZ domain containing 4"/>
    <property type="match status" value="1"/>
</dbReference>
<dbReference type="PROSITE" id="PS50106">
    <property type="entry name" value="PDZ"/>
    <property type="match status" value="1"/>
</dbReference>
<dbReference type="InterPro" id="IPR000299">
    <property type="entry name" value="FERM_domain"/>
</dbReference>
<feature type="region of interest" description="Disordered" evidence="1">
    <location>
        <begin position="1082"/>
        <end position="1111"/>
    </location>
</feature>
<dbReference type="SUPFAM" id="SSF50729">
    <property type="entry name" value="PH domain-like"/>
    <property type="match status" value="1"/>
</dbReference>
<feature type="domain" description="FERM" evidence="2">
    <location>
        <begin position="181"/>
        <end position="496"/>
    </location>
</feature>
<reference evidence="4" key="1">
    <citation type="submission" date="2025-08" db="UniProtKB">
        <authorList>
            <consortium name="Ensembl"/>
        </authorList>
    </citation>
    <scope>IDENTIFICATION</scope>
</reference>
<protein>
    <submittedName>
        <fullName evidence="4">FERM and PDZ domain containing 1</fullName>
    </submittedName>
</protein>
<dbReference type="Ensembl" id="ENSOSUT00000022080.1">
    <property type="protein sequence ID" value="ENSOSUP00000021415.1"/>
    <property type="gene ID" value="ENSOSUG00000014856.1"/>
</dbReference>
<dbReference type="Pfam" id="PF00595">
    <property type="entry name" value="PDZ"/>
    <property type="match status" value="1"/>
</dbReference>
<proteinExistence type="predicted"/>
<sequence>MEDLDTNLIQTRKACRIEQMVAKWLHRSRDGASRGRVSVTDSPSDGSGQPASRVKLTVTVYKDLVLHHYGFEICPNLPLTIASVTAGSTAEGKLQPGDQLLLINSTAVDDVSVERAADIIREAGDELLLTILRCTSGGPKSSFLTAEKRARLKTNPVKVRFAEEVLVNGHTQGNSLLCMPNVLKVYLENGQTKAFRFETTTTVKDIVLTLKEKLSLRSIAHFALALEEQYNVAKIHLLHDEELIEQVVQKRESHDYRCLFRVSFVPKDPLDLLQEDPVAFEYLYLQSCSDVLQERFAVEMKCSVALRLAALHIQERIYACAQPQKVSLKYIERDWGIENFISPTLLRNMRGKDIKKAISYHMKRNQVLLDPRQKHMLAAVQVRLSYLQILGDLKMYNGRIFNATLMLQDRESYVALLVGAKYGVSQIINSKLNIIASLAEFANISRVELTEESEKVSMVKIYLQDLKLLTLLLESNSAKDLVCLITGYYRLFVDANVSIFTWGEKKQQLHRVSAEEGYESRTGSDSEDSWELDSSSENCLDIPVAYGSAIPVCNEEKLGELRSLEEDNTKPRAGRSDQCDGGDNATDSTSETSDSANTESRGFKTSGSSDSMDALEEDELEACSSCRPEFFHFYTPTVQEMSSSDKSFFPIHAAGGSSSIETRDYFCFLQVPHAEGPGYEDSPSKQRGEDVGASVLETKLSERKTMGYYNLCYSISPAGSVERSNVSCSPQRSPWKDGSAREEAPCGAEQVAEASDLILEPPPGFGDTSSEEEFYDAADRLSPPDALAAGYSMTGEGTDNSSHLLKKPRCYSLGENLMTRQTAREKHRKEKELTYAKNLRKRRSFLKTDYTSQVTFPLALPDSLQSYYSWPPNPPLLAQPPTPPSSEDIKKDAELEIPAATQTQRDTASTDPSSDLMEMEPDTMETKSVTDSVVYSISAVRLQGDQHREESAGVAVHLDGGLQPTHAAHPPFLSLEEAEPLAGGQSRAAQESSSAKTNAVWLSEESCVATGGWRARLSLGEVGEAMAAQQKAGGAPPVLDREVTCPADEHALPPSACGAGVASPQDRELLPAAAGQVACEEPALAPSEEGRANSDSCAENSSDGAWSQAKSRQVITKEALRKVHSKNHVGFPDATQLLTDCSSTSGVITRLSWLSFGMRTDLTSPSPSQERVDTPLELLASEKTSGCLEAAVVRREMQTSPDGLPFEKELVISQGLDEGEPGKDTGNVARKQLQPLQAPLPREQATEVGKDSPLTPSLGLSTSSGPIPLVSLGKRVGDHGASKHSFLCFNHKKDEQTPSDPIMTRSLGFSTVKMMSPPQLGMDKCSCQLSYISCFHRPDDKGEREPTIPVGSTFLGPLTTPPSSSCSLPGTPVSSYPLSIAGDTAWWDPHVQALSQLKDQARMSPADFSCFLAYTTELQEVVGKLSGNQATHLQDQCAEQGAESKGALGLASQDLLSSCQELLKTEQPLGELQGVLRATFDHLVQLAVACFQVTHCQMCRQRQQELGAALLDVVGTYHQLVQAVHQQLRRQDCPDLGAKLLTRQHTALTAAMFCLLQQFRVPPLL</sequence>
<dbReference type="SUPFAM" id="SSF47031">
    <property type="entry name" value="Second domain of FERM"/>
    <property type="match status" value="1"/>
</dbReference>
<feature type="compositionally biased region" description="Basic and acidic residues" evidence="1">
    <location>
        <begin position="563"/>
        <end position="578"/>
    </location>
</feature>
<accession>A0A8C8BKL8</accession>
<dbReference type="Proteomes" id="UP000694552">
    <property type="component" value="Unplaced"/>
</dbReference>
<evidence type="ECO:0000259" key="3">
    <source>
        <dbReference type="PROSITE" id="PS50106"/>
    </source>
</evidence>
<evidence type="ECO:0000256" key="1">
    <source>
        <dbReference type="SAM" id="MobiDB-lite"/>
    </source>
</evidence>
<dbReference type="Gene3D" id="2.30.29.30">
    <property type="entry name" value="Pleckstrin-homology domain (PH domain)/Phosphotyrosine-binding domain (PTB)"/>
    <property type="match status" value="1"/>
</dbReference>
<evidence type="ECO:0000313" key="5">
    <source>
        <dbReference type="Proteomes" id="UP000694552"/>
    </source>
</evidence>
<organism evidence="4 5">
    <name type="scientific">Otus sunia</name>
    <name type="common">Oriental scops-owl</name>
    <dbReference type="NCBI Taxonomy" id="257818"/>
    <lineage>
        <taxon>Eukaryota</taxon>
        <taxon>Metazoa</taxon>
        <taxon>Chordata</taxon>
        <taxon>Craniata</taxon>
        <taxon>Vertebrata</taxon>
        <taxon>Euteleostomi</taxon>
        <taxon>Archelosauria</taxon>
        <taxon>Archosauria</taxon>
        <taxon>Dinosauria</taxon>
        <taxon>Saurischia</taxon>
        <taxon>Theropoda</taxon>
        <taxon>Coelurosauria</taxon>
        <taxon>Aves</taxon>
        <taxon>Neognathae</taxon>
        <taxon>Neoaves</taxon>
        <taxon>Telluraves</taxon>
        <taxon>Strigiformes</taxon>
        <taxon>Strigidae</taxon>
        <taxon>Otus</taxon>
    </lineage>
</organism>
<feature type="region of interest" description="Disordered" evidence="1">
    <location>
        <begin position="32"/>
        <end position="51"/>
    </location>
</feature>
<dbReference type="InterPro" id="IPR019748">
    <property type="entry name" value="FERM_central"/>
</dbReference>
<dbReference type="SUPFAM" id="SSF50156">
    <property type="entry name" value="PDZ domain-like"/>
    <property type="match status" value="1"/>
</dbReference>
<dbReference type="Pfam" id="PF00373">
    <property type="entry name" value="FERM_M"/>
    <property type="match status" value="1"/>
</dbReference>
<feature type="compositionally biased region" description="Low complexity" evidence="1">
    <location>
        <begin position="584"/>
        <end position="600"/>
    </location>
</feature>